<feature type="transmembrane region" description="Helical" evidence="1">
    <location>
        <begin position="20"/>
        <end position="42"/>
    </location>
</feature>
<accession>A0A498JWI8</accession>
<evidence type="ECO:0000313" key="2">
    <source>
        <dbReference type="EMBL" id="RXI00280.1"/>
    </source>
</evidence>
<dbReference type="Proteomes" id="UP000290289">
    <property type="component" value="Chromosome 5"/>
</dbReference>
<sequence length="71" mass="8078">MLAEVSCRLKEAMVGFKGVFGWISGFKGLFGWIVDVVFLVGVDMGKRRRRWRGEGRLGWEGARVDGEEEEE</sequence>
<comment type="caution">
    <text evidence="2">The sequence shown here is derived from an EMBL/GenBank/DDBJ whole genome shotgun (WGS) entry which is preliminary data.</text>
</comment>
<keyword evidence="1" id="KW-0812">Transmembrane</keyword>
<evidence type="ECO:0000256" key="1">
    <source>
        <dbReference type="SAM" id="Phobius"/>
    </source>
</evidence>
<proteinExistence type="predicted"/>
<organism evidence="2 3">
    <name type="scientific">Malus domestica</name>
    <name type="common">Apple</name>
    <name type="synonym">Pyrus malus</name>
    <dbReference type="NCBI Taxonomy" id="3750"/>
    <lineage>
        <taxon>Eukaryota</taxon>
        <taxon>Viridiplantae</taxon>
        <taxon>Streptophyta</taxon>
        <taxon>Embryophyta</taxon>
        <taxon>Tracheophyta</taxon>
        <taxon>Spermatophyta</taxon>
        <taxon>Magnoliopsida</taxon>
        <taxon>eudicotyledons</taxon>
        <taxon>Gunneridae</taxon>
        <taxon>Pentapetalae</taxon>
        <taxon>rosids</taxon>
        <taxon>fabids</taxon>
        <taxon>Rosales</taxon>
        <taxon>Rosaceae</taxon>
        <taxon>Amygdaloideae</taxon>
        <taxon>Maleae</taxon>
        <taxon>Malus</taxon>
    </lineage>
</organism>
<evidence type="ECO:0000313" key="3">
    <source>
        <dbReference type="Proteomes" id="UP000290289"/>
    </source>
</evidence>
<dbReference type="AlphaFoldDB" id="A0A498JWI8"/>
<protein>
    <submittedName>
        <fullName evidence="2">Uncharacterized protein</fullName>
    </submittedName>
</protein>
<name>A0A498JWI8_MALDO</name>
<keyword evidence="3" id="KW-1185">Reference proteome</keyword>
<dbReference type="EMBL" id="RDQH01000331">
    <property type="protein sequence ID" value="RXI00280.1"/>
    <property type="molecule type" value="Genomic_DNA"/>
</dbReference>
<keyword evidence="1" id="KW-0472">Membrane</keyword>
<reference evidence="2 3" key="1">
    <citation type="submission" date="2018-10" db="EMBL/GenBank/DDBJ databases">
        <title>A high-quality apple genome assembly.</title>
        <authorList>
            <person name="Hu J."/>
        </authorList>
    </citation>
    <scope>NUCLEOTIDE SEQUENCE [LARGE SCALE GENOMIC DNA]</scope>
    <source>
        <strain evidence="3">cv. HFTH1</strain>
        <tissue evidence="2">Young leaf</tissue>
    </source>
</reference>
<keyword evidence="1" id="KW-1133">Transmembrane helix</keyword>
<gene>
    <name evidence="2" type="ORF">DVH24_037828</name>
</gene>